<dbReference type="Pfam" id="PF00083">
    <property type="entry name" value="Sugar_tr"/>
    <property type="match status" value="1"/>
</dbReference>
<feature type="domain" description="Major facilitator superfamily (MFS) profile" evidence="14">
    <location>
        <begin position="629"/>
        <end position="1076"/>
    </location>
</feature>
<dbReference type="InterPro" id="IPR007110">
    <property type="entry name" value="Ig-like_dom"/>
</dbReference>
<dbReference type="InterPro" id="IPR003598">
    <property type="entry name" value="Ig_sub2"/>
</dbReference>
<keyword evidence="9" id="KW-1015">Disulfide bond</keyword>
<dbReference type="OrthoDB" id="10010359at2759"/>
<dbReference type="Pfam" id="PF13927">
    <property type="entry name" value="Ig_3"/>
    <property type="match status" value="2"/>
</dbReference>
<dbReference type="Proteomes" id="UP000677054">
    <property type="component" value="Unassembled WGS sequence"/>
</dbReference>
<feature type="domain" description="Ig-like" evidence="13">
    <location>
        <begin position="124"/>
        <end position="214"/>
    </location>
</feature>
<dbReference type="SUPFAM" id="SSF48726">
    <property type="entry name" value="Immunoglobulin"/>
    <property type="match status" value="6"/>
</dbReference>
<dbReference type="PROSITE" id="PS50835">
    <property type="entry name" value="IG_LIKE"/>
    <property type="match status" value="5"/>
</dbReference>
<evidence type="ECO:0000313" key="15">
    <source>
        <dbReference type="EMBL" id="CAD7244483.1"/>
    </source>
</evidence>
<feature type="transmembrane region" description="Helical" evidence="12">
    <location>
        <begin position="331"/>
        <end position="349"/>
    </location>
</feature>
<evidence type="ECO:0000256" key="9">
    <source>
        <dbReference type="ARBA" id="ARBA00023157"/>
    </source>
</evidence>
<evidence type="ECO:0000256" key="8">
    <source>
        <dbReference type="ARBA" id="ARBA00023136"/>
    </source>
</evidence>
<keyword evidence="7 12" id="KW-1133">Transmembrane helix</keyword>
<dbReference type="SMART" id="SM00409">
    <property type="entry name" value="IG"/>
    <property type="match status" value="5"/>
</dbReference>
<organism evidence="15">
    <name type="scientific">Darwinula stevensoni</name>
    <dbReference type="NCBI Taxonomy" id="69355"/>
    <lineage>
        <taxon>Eukaryota</taxon>
        <taxon>Metazoa</taxon>
        <taxon>Ecdysozoa</taxon>
        <taxon>Arthropoda</taxon>
        <taxon>Crustacea</taxon>
        <taxon>Oligostraca</taxon>
        <taxon>Ostracoda</taxon>
        <taxon>Podocopa</taxon>
        <taxon>Podocopida</taxon>
        <taxon>Darwinulocopina</taxon>
        <taxon>Darwinuloidea</taxon>
        <taxon>Darwinulidae</taxon>
        <taxon>Darwinula</taxon>
    </lineage>
</organism>
<keyword evidence="10" id="KW-0325">Glycoprotein</keyword>
<accession>A0A7R9A6A9</accession>
<evidence type="ECO:0000256" key="3">
    <source>
        <dbReference type="ARBA" id="ARBA00022475"/>
    </source>
</evidence>
<feature type="transmembrane region" description="Helical" evidence="12">
    <location>
        <begin position="1054"/>
        <end position="1071"/>
    </location>
</feature>
<evidence type="ECO:0000256" key="11">
    <source>
        <dbReference type="ARBA" id="ARBA00023319"/>
    </source>
</evidence>
<dbReference type="Pfam" id="PF07679">
    <property type="entry name" value="I-set"/>
    <property type="match status" value="1"/>
</dbReference>
<dbReference type="InterPro" id="IPR020846">
    <property type="entry name" value="MFS_dom"/>
</dbReference>
<evidence type="ECO:0000256" key="1">
    <source>
        <dbReference type="ARBA" id="ARBA00004141"/>
    </source>
</evidence>
<dbReference type="Gene3D" id="1.20.1250.20">
    <property type="entry name" value="MFS general substrate transporter like domains"/>
    <property type="match status" value="1"/>
</dbReference>
<keyword evidence="11" id="KW-0393">Immunoglobulin domain</keyword>
<proteinExistence type="predicted"/>
<evidence type="ECO:0000259" key="13">
    <source>
        <dbReference type="PROSITE" id="PS50835"/>
    </source>
</evidence>
<dbReference type="FunFam" id="2.60.40.10:FF:000005">
    <property type="entry name" value="Neuronal cell adhesion molecule"/>
    <property type="match status" value="1"/>
</dbReference>
<feature type="transmembrane region" description="Helical" evidence="12">
    <location>
        <begin position="762"/>
        <end position="781"/>
    </location>
</feature>
<evidence type="ECO:0000256" key="12">
    <source>
        <dbReference type="SAM" id="Phobius"/>
    </source>
</evidence>
<feature type="transmembrane region" description="Helical" evidence="12">
    <location>
        <begin position="629"/>
        <end position="647"/>
    </location>
</feature>
<dbReference type="InterPro" id="IPR036259">
    <property type="entry name" value="MFS_trans_sf"/>
</dbReference>
<dbReference type="InterPro" id="IPR013106">
    <property type="entry name" value="Ig_V-set"/>
</dbReference>
<feature type="domain" description="Ig-like" evidence="13">
    <location>
        <begin position="355"/>
        <end position="449"/>
    </location>
</feature>
<comment type="subcellular location">
    <subcellularLocation>
        <location evidence="2">Cell membrane</location>
    </subcellularLocation>
    <subcellularLocation>
        <location evidence="1">Membrane</location>
        <topology evidence="1">Multi-pass membrane protein</topology>
    </subcellularLocation>
</comment>
<evidence type="ECO:0000313" key="16">
    <source>
        <dbReference type="Proteomes" id="UP000677054"/>
    </source>
</evidence>
<dbReference type="GO" id="GO:0098609">
    <property type="term" value="P:cell-cell adhesion"/>
    <property type="evidence" value="ECO:0007669"/>
    <property type="project" value="UniProtKB-ARBA"/>
</dbReference>
<keyword evidence="4 12" id="KW-0812">Transmembrane</keyword>
<dbReference type="CDD" id="cd17317">
    <property type="entry name" value="MFS_SLC22"/>
    <property type="match status" value="1"/>
</dbReference>
<feature type="domain" description="Ig-like" evidence="13">
    <location>
        <begin position="14"/>
        <end position="113"/>
    </location>
</feature>
<feature type="transmembrane region" description="Helical" evidence="12">
    <location>
        <begin position="737"/>
        <end position="756"/>
    </location>
</feature>
<dbReference type="GO" id="GO:0043005">
    <property type="term" value="C:neuron projection"/>
    <property type="evidence" value="ECO:0007669"/>
    <property type="project" value="TreeGrafter"/>
</dbReference>
<dbReference type="FunFam" id="2.60.40.10:FF:000328">
    <property type="entry name" value="CLUMA_CG000981, isoform A"/>
    <property type="match status" value="1"/>
</dbReference>
<feature type="transmembrane region" description="Helical" evidence="12">
    <location>
        <begin position="705"/>
        <end position="725"/>
    </location>
</feature>
<gene>
    <name evidence="15" type="ORF">DSTB1V02_LOCUS4378</name>
</gene>
<dbReference type="EMBL" id="LR900165">
    <property type="protein sequence ID" value="CAD7244483.1"/>
    <property type="molecule type" value="Genomic_DNA"/>
</dbReference>
<dbReference type="InterPro" id="IPR005829">
    <property type="entry name" value="Sugar_transporter_CS"/>
</dbReference>
<evidence type="ECO:0000256" key="4">
    <source>
        <dbReference type="ARBA" id="ARBA00022692"/>
    </source>
</evidence>
<feature type="domain" description="Ig-like" evidence="13">
    <location>
        <begin position="215"/>
        <end position="308"/>
    </location>
</feature>
<dbReference type="PANTHER" id="PTHR12231:SF220">
    <property type="entry name" value="LACHESIN"/>
    <property type="match status" value="1"/>
</dbReference>
<dbReference type="AlphaFoldDB" id="A0A7R9A6A9"/>
<keyword evidence="3" id="KW-1003">Cell membrane</keyword>
<feature type="transmembrane region" description="Helical" evidence="12">
    <location>
        <begin position="961"/>
        <end position="979"/>
    </location>
</feature>
<keyword evidence="8 12" id="KW-0472">Membrane</keyword>
<name>A0A7R9A6A9_9CRUS</name>
<dbReference type="PANTHER" id="PTHR12231">
    <property type="entry name" value="CTX-RELATED TYPE I TRANSMEMBRANE PROTEIN"/>
    <property type="match status" value="1"/>
</dbReference>
<dbReference type="InterPro" id="IPR051170">
    <property type="entry name" value="Neural/epithelial_adhesion"/>
</dbReference>
<feature type="transmembrane region" description="Helical" evidence="12">
    <location>
        <begin position="822"/>
        <end position="840"/>
    </location>
</feature>
<evidence type="ECO:0000256" key="6">
    <source>
        <dbReference type="ARBA" id="ARBA00022737"/>
    </source>
</evidence>
<dbReference type="Gene3D" id="2.60.40.10">
    <property type="entry name" value="Immunoglobulins"/>
    <property type="match status" value="6"/>
</dbReference>
<dbReference type="InterPro" id="IPR005828">
    <property type="entry name" value="MFS_sugar_transport-like"/>
</dbReference>
<evidence type="ECO:0000256" key="7">
    <source>
        <dbReference type="ARBA" id="ARBA00022989"/>
    </source>
</evidence>
<dbReference type="InterPro" id="IPR003599">
    <property type="entry name" value="Ig_sub"/>
</dbReference>
<reference evidence="15" key="1">
    <citation type="submission" date="2020-11" db="EMBL/GenBank/DDBJ databases">
        <authorList>
            <person name="Tran Van P."/>
        </authorList>
    </citation>
    <scope>NUCLEOTIDE SEQUENCE</scope>
</reference>
<feature type="transmembrane region" description="Helical" evidence="12">
    <location>
        <begin position="991"/>
        <end position="1010"/>
    </location>
</feature>
<feature type="transmembrane region" description="Helical" evidence="12">
    <location>
        <begin position="933"/>
        <end position="954"/>
    </location>
</feature>
<keyword evidence="16" id="KW-1185">Reference proteome</keyword>
<dbReference type="PROSITE" id="PS50850">
    <property type="entry name" value="MFS"/>
    <property type="match status" value="1"/>
</dbReference>
<feature type="domain" description="Ig-like" evidence="13">
    <location>
        <begin position="467"/>
        <end position="548"/>
    </location>
</feature>
<protein>
    <submittedName>
        <fullName evidence="15">Uncharacterized protein</fullName>
    </submittedName>
</protein>
<dbReference type="GO" id="GO:0022857">
    <property type="term" value="F:transmembrane transporter activity"/>
    <property type="evidence" value="ECO:0007669"/>
    <property type="project" value="InterPro"/>
</dbReference>
<feature type="transmembrane region" description="Helical" evidence="12">
    <location>
        <begin position="1022"/>
        <end position="1042"/>
    </location>
</feature>
<feature type="transmembrane region" description="Helical" evidence="12">
    <location>
        <begin position="793"/>
        <end position="816"/>
    </location>
</feature>
<evidence type="ECO:0000256" key="10">
    <source>
        <dbReference type="ARBA" id="ARBA00023180"/>
    </source>
</evidence>
<evidence type="ECO:0000256" key="2">
    <source>
        <dbReference type="ARBA" id="ARBA00004236"/>
    </source>
</evidence>
<sequence length="1125" mass="124963">MPLYLTGGWSQRNPTISYISQEQIINIGGTVEMKCSVQYSRDYAVLWLKLDPRSSSGATPISTGTTLIVPDNRFSLRHDTASSTYTLQIKDIQEADAGTYQCQVLITVQNRITADVLLSVRQPPVISDNSTRSVVVSEGQSVTLECYASGYPLPRVSWRRENNAVLPTGGAIYRGNKLTINSIKKEDRGTYYCVAENTVGKGARRNVAVEVEFSPVISVPRPRVGQALQYDMDLECHIEAYPPPAISWHKDGFQLSNNQHYTISNFASADEFTATTLRVLTIEKKQYGNFSCRAGNKLGLAEGRVELFETVIPVCPPACGQNLFTIGRSVMQAQSFGTLAIILFLFWNIEGQRQPTISYVSSKKLARIGQTSFLKCSVQYPGEYAVLWIKKGSGGESVDTPLSMGTTRIIPDDRVSVSKIRVGLDSYNYILEVRGIQESDNGNYICRIQIDVNTWREAETGFRVLMPPVISDESSSSVLVSEHESFMLKCSARGFPTPKISWRREDNVPFPNGRVIHQNGTLMIESVKREHRGFYYCMAWNGVSHAVSRRVHVEVEISPIVTTVRSRVFQALTYDVYMDCMVESYPPAAIAWYKDGNQLTNSRHYQSRKGVMDVDQVYEKIGEFGRQQGIYFVWLSLIVLSVPPHYLQMIFIGAKPHFICYAKNETQFMHDACFNDSTSTCTRLEYDSQLNSIATSWDMVCDKQYLVGMGQGLFMLGLMVGAPLLGRVSDAYGRKPILFLSIIFSTAFGAACSFANGFLSFFLFRFLDGFIGSGGLSNFVLTMELIGPSKRALVGCLNGCVFSVGIVFYAGLAFYIRDWRKLNLVACLVTVPLLPLYFCIPESPRWLLLKRREKEARDVLRRVAIGNGRDFHEDWIFEKPCNKADDAAGGMLQLFSSPRLAFLTSIQLFSWFSCSIIYYGLTLAAGDFSKDLYSSAALNGVIEIPGILLNIFLLSWCGRRTSLVGCMLLSSVACLPIPFLPISSTGSSVKLSLGLLGKLGISSAFSIIYIHSSELFPTVIRSAGLSLVFVTSRIGSTVAPFIHLMDSVSHDLQFTILGILSFVAGILDSWLPETSGKPLPQTLEDLVDDHVPLLKPGIIHQRLIPVISDDSASDSEEEEVIFHSI</sequence>
<keyword evidence="5" id="KW-0732">Signal</keyword>
<dbReference type="SMART" id="SM00406">
    <property type="entry name" value="IGv"/>
    <property type="match status" value="2"/>
</dbReference>
<dbReference type="SUPFAM" id="SSF103473">
    <property type="entry name" value="MFS general substrate transporter"/>
    <property type="match status" value="1"/>
</dbReference>
<dbReference type="SMART" id="SM00408">
    <property type="entry name" value="IGc2"/>
    <property type="match status" value="5"/>
</dbReference>
<dbReference type="GO" id="GO:0005886">
    <property type="term" value="C:plasma membrane"/>
    <property type="evidence" value="ECO:0007669"/>
    <property type="project" value="UniProtKB-SubCell"/>
</dbReference>
<dbReference type="PROSITE" id="PS00216">
    <property type="entry name" value="SUGAR_TRANSPORT_1"/>
    <property type="match status" value="1"/>
</dbReference>
<dbReference type="InterPro" id="IPR036179">
    <property type="entry name" value="Ig-like_dom_sf"/>
</dbReference>
<feature type="transmembrane region" description="Helical" evidence="12">
    <location>
        <begin position="900"/>
        <end position="921"/>
    </location>
</feature>
<keyword evidence="6" id="KW-0677">Repeat</keyword>
<dbReference type="Pfam" id="PF07686">
    <property type="entry name" value="V-set"/>
    <property type="match status" value="1"/>
</dbReference>
<evidence type="ECO:0000256" key="5">
    <source>
        <dbReference type="ARBA" id="ARBA00022729"/>
    </source>
</evidence>
<dbReference type="InterPro" id="IPR013098">
    <property type="entry name" value="Ig_I-set"/>
</dbReference>
<evidence type="ECO:0000259" key="14">
    <source>
        <dbReference type="PROSITE" id="PS50850"/>
    </source>
</evidence>
<dbReference type="CDD" id="cd00096">
    <property type="entry name" value="Ig"/>
    <property type="match status" value="1"/>
</dbReference>
<dbReference type="InterPro" id="IPR013783">
    <property type="entry name" value="Ig-like_fold"/>
</dbReference>
<dbReference type="EMBL" id="CAJPEV010000648">
    <property type="protein sequence ID" value="CAG0887216.1"/>
    <property type="molecule type" value="Genomic_DNA"/>
</dbReference>